<keyword evidence="7 8" id="KW-0520">NAD</keyword>
<evidence type="ECO:0000313" key="11">
    <source>
        <dbReference type="Proteomes" id="UP000812277"/>
    </source>
</evidence>
<organism evidence="10 11">
    <name type="scientific">Paenibacillus oenotherae</name>
    <dbReference type="NCBI Taxonomy" id="1435645"/>
    <lineage>
        <taxon>Bacteria</taxon>
        <taxon>Bacillati</taxon>
        <taxon>Bacillota</taxon>
        <taxon>Bacilli</taxon>
        <taxon>Bacillales</taxon>
        <taxon>Paenibacillaceae</taxon>
        <taxon>Paenibacillus</taxon>
    </lineage>
</organism>
<keyword evidence="5 8" id="KW-0521">NADP</keyword>
<evidence type="ECO:0000256" key="6">
    <source>
        <dbReference type="ARBA" id="ARBA00023002"/>
    </source>
</evidence>
<dbReference type="RefSeq" id="WP_219871605.1">
    <property type="nucleotide sequence ID" value="NZ_JAHZIJ010000003.1"/>
</dbReference>
<comment type="similarity">
    <text evidence="2 8">Belongs to the nitroreductase family.</text>
</comment>
<evidence type="ECO:0000256" key="4">
    <source>
        <dbReference type="ARBA" id="ARBA00022643"/>
    </source>
</evidence>
<dbReference type="PANTHER" id="PTHR43821:SF1">
    <property type="entry name" value="NAD(P)H NITROREDUCTASE YDJA-RELATED"/>
    <property type="match status" value="1"/>
</dbReference>
<proteinExistence type="inferred from homology"/>
<dbReference type="PIRSF" id="PIRSF000232">
    <property type="entry name" value="YdjA"/>
    <property type="match status" value="1"/>
</dbReference>
<evidence type="ECO:0000256" key="1">
    <source>
        <dbReference type="ARBA" id="ARBA00001917"/>
    </source>
</evidence>
<comment type="cofactor">
    <cofactor evidence="1 8">
        <name>FMN</name>
        <dbReference type="ChEBI" id="CHEBI:58210"/>
    </cofactor>
</comment>
<dbReference type="InterPro" id="IPR026021">
    <property type="entry name" value="YdjA-like"/>
</dbReference>
<dbReference type="InterPro" id="IPR029479">
    <property type="entry name" value="Nitroreductase"/>
</dbReference>
<dbReference type="Gene3D" id="3.40.109.10">
    <property type="entry name" value="NADH Oxidase"/>
    <property type="match status" value="1"/>
</dbReference>
<protein>
    <recommendedName>
        <fullName evidence="8">Putative NAD(P)H nitroreductase</fullName>
        <ecNumber evidence="8">1.-.-.-</ecNumber>
    </recommendedName>
</protein>
<keyword evidence="3 8" id="KW-0285">Flavoprotein</keyword>
<name>A0ABS7D344_9BACL</name>
<feature type="domain" description="Nitroreductase" evidence="9">
    <location>
        <begin position="7"/>
        <end position="165"/>
    </location>
</feature>
<keyword evidence="6 8" id="KW-0560">Oxidoreductase</keyword>
<dbReference type="Proteomes" id="UP000812277">
    <property type="component" value="Unassembled WGS sequence"/>
</dbReference>
<evidence type="ECO:0000256" key="8">
    <source>
        <dbReference type="PIRNR" id="PIRNR000232"/>
    </source>
</evidence>
<dbReference type="InterPro" id="IPR052530">
    <property type="entry name" value="NAD(P)H_nitroreductase"/>
</dbReference>
<sequence length="186" mass="21396">MSAIEWIKKRRAIRQFTSKPVEESKLRSLLEAAVWSPNDRMREPWHFYVIRGEAKRKYEAAAEQFLQERFPTKPRLVEESLKVLYNIPALIVVTADLVEGDSDASEDNVFASCCAAYSIWLAAEELGLGCVWRTRGIGLVRDERLRALLQCPENRKIVGTLCIGYANEAPEPPKRNHYEDKTTWLQ</sequence>
<dbReference type="EMBL" id="JAHZIJ010000003">
    <property type="protein sequence ID" value="MBW7474352.1"/>
    <property type="molecule type" value="Genomic_DNA"/>
</dbReference>
<dbReference type="InterPro" id="IPR000415">
    <property type="entry name" value="Nitroreductase-like"/>
</dbReference>
<keyword evidence="11" id="KW-1185">Reference proteome</keyword>
<gene>
    <name evidence="10" type="ORF">K0T92_06315</name>
</gene>
<evidence type="ECO:0000259" key="9">
    <source>
        <dbReference type="Pfam" id="PF00881"/>
    </source>
</evidence>
<evidence type="ECO:0000313" key="10">
    <source>
        <dbReference type="EMBL" id="MBW7474352.1"/>
    </source>
</evidence>
<evidence type="ECO:0000256" key="2">
    <source>
        <dbReference type="ARBA" id="ARBA00007118"/>
    </source>
</evidence>
<dbReference type="Pfam" id="PF00881">
    <property type="entry name" value="Nitroreductase"/>
    <property type="match status" value="1"/>
</dbReference>
<dbReference type="EC" id="1.-.-.-" evidence="8"/>
<evidence type="ECO:0000256" key="5">
    <source>
        <dbReference type="ARBA" id="ARBA00022857"/>
    </source>
</evidence>
<dbReference type="PANTHER" id="PTHR43821">
    <property type="entry name" value="NAD(P)H NITROREDUCTASE YDJA-RELATED"/>
    <property type="match status" value="1"/>
</dbReference>
<comment type="caution">
    <text evidence="10">The sequence shown here is derived from an EMBL/GenBank/DDBJ whole genome shotgun (WGS) entry which is preliminary data.</text>
</comment>
<reference evidence="10 11" key="1">
    <citation type="submission" date="2021-07" db="EMBL/GenBank/DDBJ databases">
        <title>Paenibacillus radiodurans sp. nov., isolated from the southeastern edge of Tengger Desert.</title>
        <authorList>
            <person name="Zhang G."/>
        </authorList>
    </citation>
    <scope>NUCLEOTIDE SEQUENCE [LARGE SCALE GENOMIC DNA]</scope>
    <source>
        <strain evidence="10 11">DT7-4</strain>
    </source>
</reference>
<dbReference type="CDD" id="cd02135">
    <property type="entry name" value="YdjA-like"/>
    <property type="match status" value="1"/>
</dbReference>
<keyword evidence="4 8" id="KW-0288">FMN</keyword>
<accession>A0ABS7D344</accession>
<evidence type="ECO:0000256" key="3">
    <source>
        <dbReference type="ARBA" id="ARBA00022630"/>
    </source>
</evidence>
<evidence type="ECO:0000256" key="7">
    <source>
        <dbReference type="ARBA" id="ARBA00023027"/>
    </source>
</evidence>
<dbReference type="SUPFAM" id="SSF55469">
    <property type="entry name" value="FMN-dependent nitroreductase-like"/>
    <property type="match status" value="1"/>
</dbReference>